<dbReference type="EMBL" id="AP013035">
    <property type="protein sequence ID" value="BAT71655.1"/>
    <property type="molecule type" value="Genomic_DNA"/>
</dbReference>
<comment type="similarity">
    <text evidence="1 5">Belongs to the Fmt family.</text>
</comment>
<feature type="domain" description="Formyl transferase C-terminal" evidence="7">
    <location>
        <begin position="201"/>
        <end position="297"/>
    </location>
</feature>
<evidence type="ECO:0000313" key="8">
    <source>
        <dbReference type="EMBL" id="BAT71655.1"/>
    </source>
</evidence>
<dbReference type="InterPro" id="IPR036477">
    <property type="entry name" value="Formyl_transf_N_sf"/>
</dbReference>
<name>A0A0S3QTM7_THET7</name>
<dbReference type="PATRIC" id="fig|1298851.3.peg.891"/>
<comment type="catalytic activity">
    <reaction evidence="5">
        <text>L-methionyl-tRNA(fMet) + (6R)-10-formyltetrahydrofolate = N-formyl-L-methionyl-tRNA(fMet) + (6S)-5,6,7,8-tetrahydrofolate + H(+)</text>
        <dbReference type="Rhea" id="RHEA:24380"/>
        <dbReference type="Rhea" id="RHEA-COMP:9952"/>
        <dbReference type="Rhea" id="RHEA-COMP:9953"/>
        <dbReference type="ChEBI" id="CHEBI:15378"/>
        <dbReference type="ChEBI" id="CHEBI:57453"/>
        <dbReference type="ChEBI" id="CHEBI:78530"/>
        <dbReference type="ChEBI" id="CHEBI:78844"/>
        <dbReference type="ChEBI" id="CHEBI:195366"/>
        <dbReference type="EC" id="2.1.2.9"/>
    </reaction>
</comment>
<dbReference type="HAMAP" id="MF_00182">
    <property type="entry name" value="Formyl_trans"/>
    <property type="match status" value="1"/>
</dbReference>
<dbReference type="RefSeq" id="WP_068549652.1">
    <property type="nucleotide sequence ID" value="NZ_AP013035.1"/>
</dbReference>
<dbReference type="GO" id="GO:0004479">
    <property type="term" value="F:methionyl-tRNA formyltransferase activity"/>
    <property type="evidence" value="ECO:0007669"/>
    <property type="project" value="UniProtKB-UniRule"/>
</dbReference>
<dbReference type="SUPFAM" id="SSF53328">
    <property type="entry name" value="Formyltransferase"/>
    <property type="match status" value="1"/>
</dbReference>
<protein>
    <recommendedName>
        <fullName evidence="2 5">Methionyl-tRNA formyltransferase</fullName>
        <ecNumber evidence="2 5">2.1.2.9</ecNumber>
    </recommendedName>
</protein>
<evidence type="ECO:0000256" key="3">
    <source>
        <dbReference type="ARBA" id="ARBA00022679"/>
    </source>
</evidence>
<sequence>MKVVFVGTSEFGIPALEAISKKHDIELVISQPDRPKGRGRKLLPTPVKEKAHELGLKVLQPENIKEALPILKDIEMDVLVVVSYGQIIPKEILELPKVGPLNIHPSLLPKYRGAAPIQRALMNGEKVTGVTIMWMNERLDAGDIFLQRELPIDPEDNYGTLHHKLSLLSAEMILEALELLEKGEMKRLRQDEALSTYAKPISKEETLINWSDPALSINNKIRALSPKPGAQALLSGTRYKIYKAKVSEQEGEPGEILLKDIKKGILRVACGEGSLDILEIQPEGKKVMDVASFLRGYGHKL</sequence>
<organism evidence="8 9">
    <name type="scientific">Thermosulfidibacter takaii (strain DSM 17441 / JCM 13301 / NBRC 103674 / ABI70S6)</name>
    <dbReference type="NCBI Taxonomy" id="1298851"/>
    <lineage>
        <taxon>Bacteria</taxon>
        <taxon>Pseudomonadati</taxon>
        <taxon>Thermosulfidibacterota</taxon>
        <taxon>Thermosulfidibacteria</taxon>
        <taxon>Thermosulfidibacterales</taxon>
        <taxon>Thermosulfidibacteraceae</taxon>
    </lineage>
</organism>
<dbReference type="AlphaFoldDB" id="A0A0S3QTM7"/>
<evidence type="ECO:0000256" key="4">
    <source>
        <dbReference type="ARBA" id="ARBA00022917"/>
    </source>
</evidence>
<dbReference type="Pfam" id="PF00551">
    <property type="entry name" value="Formyl_trans_N"/>
    <property type="match status" value="1"/>
</dbReference>
<dbReference type="Gene3D" id="3.40.50.12230">
    <property type="match status" value="1"/>
</dbReference>
<evidence type="ECO:0000313" key="9">
    <source>
        <dbReference type="Proteomes" id="UP000063234"/>
    </source>
</evidence>
<evidence type="ECO:0000256" key="5">
    <source>
        <dbReference type="HAMAP-Rule" id="MF_00182"/>
    </source>
</evidence>
<evidence type="ECO:0000259" key="6">
    <source>
        <dbReference type="Pfam" id="PF00551"/>
    </source>
</evidence>
<dbReference type="InterPro" id="IPR041711">
    <property type="entry name" value="Met-tRNA-FMT_N"/>
</dbReference>
<dbReference type="Pfam" id="PF02911">
    <property type="entry name" value="Formyl_trans_C"/>
    <property type="match status" value="1"/>
</dbReference>
<dbReference type="PANTHER" id="PTHR11138:SF5">
    <property type="entry name" value="METHIONYL-TRNA FORMYLTRANSFERASE, MITOCHONDRIAL"/>
    <property type="match status" value="1"/>
</dbReference>
<keyword evidence="4 5" id="KW-0648">Protein biosynthesis</keyword>
<dbReference type="NCBIfam" id="TIGR00460">
    <property type="entry name" value="fmt"/>
    <property type="match status" value="1"/>
</dbReference>
<dbReference type="InterPro" id="IPR044135">
    <property type="entry name" value="Met-tRNA-FMT_C"/>
</dbReference>
<accession>A0A0S3QTM7</accession>
<dbReference type="GO" id="GO:0005829">
    <property type="term" value="C:cytosol"/>
    <property type="evidence" value="ECO:0007669"/>
    <property type="project" value="TreeGrafter"/>
</dbReference>
<evidence type="ECO:0000256" key="2">
    <source>
        <dbReference type="ARBA" id="ARBA00012261"/>
    </source>
</evidence>
<keyword evidence="9" id="KW-1185">Reference proteome</keyword>
<dbReference type="CDD" id="cd08646">
    <property type="entry name" value="FMT_core_Met-tRNA-FMT_N"/>
    <property type="match status" value="1"/>
</dbReference>
<dbReference type="InterPro" id="IPR002376">
    <property type="entry name" value="Formyl_transf_N"/>
</dbReference>
<gene>
    <name evidence="5 8" type="primary">fmt</name>
    <name evidence="8" type="ORF">TST_0855</name>
</gene>
<proteinExistence type="inferred from homology"/>
<keyword evidence="3 5" id="KW-0808">Transferase</keyword>
<reference evidence="9" key="1">
    <citation type="journal article" date="2018" name="Science">
        <title>A primordial and reversible TCA cycle in a facultatively chemolithoautotrophic thermophile.</title>
        <authorList>
            <person name="Nunoura T."/>
            <person name="Chikaraishi Y."/>
            <person name="Izaki R."/>
            <person name="Suwa T."/>
            <person name="Sato T."/>
            <person name="Harada T."/>
            <person name="Mori K."/>
            <person name="Kato Y."/>
            <person name="Miyazaki M."/>
            <person name="Shimamura S."/>
            <person name="Yanagawa K."/>
            <person name="Shuto A."/>
            <person name="Ohkouchi N."/>
            <person name="Fujita N."/>
            <person name="Takaki Y."/>
            <person name="Atomi H."/>
            <person name="Takai K."/>
        </authorList>
    </citation>
    <scope>NUCLEOTIDE SEQUENCE [LARGE SCALE GENOMIC DNA]</scope>
    <source>
        <strain evidence="9">DSM 17441 / JCM 13301 / NBRC 103674 / ABI70S6</strain>
    </source>
</reference>
<dbReference type="FunFam" id="3.40.50.12230:FF:000001">
    <property type="entry name" value="Methionyl-tRNA formyltransferase"/>
    <property type="match status" value="1"/>
</dbReference>
<feature type="binding site" evidence="5">
    <location>
        <begin position="106"/>
        <end position="109"/>
    </location>
    <ligand>
        <name>(6S)-5,6,7,8-tetrahydrofolate</name>
        <dbReference type="ChEBI" id="CHEBI:57453"/>
    </ligand>
</feature>
<dbReference type="InterPro" id="IPR005794">
    <property type="entry name" value="Fmt"/>
</dbReference>
<dbReference type="InterPro" id="IPR005793">
    <property type="entry name" value="Formyl_trans_C"/>
</dbReference>
<evidence type="ECO:0000256" key="1">
    <source>
        <dbReference type="ARBA" id="ARBA00010699"/>
    </source>
</evidence>
<comment type="function">
    <text evidence="5">Attaches a formyl group to the free amino group of methionyl-tRNA(fMet). The formyl group appears to play a dual role in the initiator identity of N-formylmethionyl-tRNA by promoting its recognition by IF2 and preventing the misappropriation of this tRNA by the elongation apparatus.</text>
</comment>
<evidence type="ECO:0000259" key="7">
    <source>
        <dbReference type="Pfam" id="PF02911"/>
    </source>
</evidence>
<dbReference type="CDD" id="cd08704">
    <property type="entry name" value="Met_tRNA_FMT_C"/>
    <property type="match status" value="1"/>
</dbReference>
<dbReference type="OrthoDB" id="9802815at2"/>
<dbReference type="SUPFAM" id="SSF50486">
    <property type="entry name" value="FMT C-terminal domain-like"/>
    <property type="match status" value="1"/>
</dbReference>
<dbReference type="InterPro" id="IPR011034">
    <property type="entry name" value="Formyl_transferase-like_C_sf"/>
</dbReference>
<dbReference type="KEGG" id="ttk:TST_0855"/>
<feature type="domain" description="Formyl transferase N-terminal" evidence="6">
    <location>
        <begin position="1"/>
        <end position="176"/>
    </location>
</feature>
<dbReference type="PANTHER" id="PTHR11138">
    <property type="entry name" value="METHIONYL-TRNA FORMYLTRANSFERASE"/>
    <property type="match status" value="1"/>
</dbReference>
<dbReference type="EC" id="2.1.2.9" evidence="2 5"/>
<dbReference type="Proteomes" id="UP000063234">
    <property type="component" value="Chromosome"/>
</dbReference>
<dbReference type="STRING" id="1298851.TST_0855"/>